<dbReference type="Pfam" id="PF13884">
    <property type="entry name" value="Peptidase_S74"/>
    <property type="match status" value="1"/>
</dbReference>
<dbReference type="InterPro" id="IPR011049">
    <property type="entry name" value="Serralysin-like_metalloprot_C"/>
</dbReference>
<evidence type="ECO:0000256" key="2">
    <source>
        <dbReference type="SAM" id="MobiDB-lite"/>
    </source>
</evidence>
<feature type="domain" description="Peptidase S74" evidence="5">
    <location>
        <begin position="526"/>
        <end position="622"/>
    </location>
</feature>
<evidence type="ECO:0000256" key="4">
    <source>
        <dbReference type="SAM" id="SignalP"/>
    </source>
</evidence>
<reference evidence="7" key="1">
    <citation type="submission" date="2017-09" db="EMBL/GenBank/DDBJ databases">
        <title>Metaegenomics of thermophilic ammonia-oxidizing enrichment culture.</title>
        <authorList>
            <person name="Kato S."/>
            <person name="Suzuki K."/>
        </authorList>
    </citation>
    <scope>NUCLEOTIDE SEQUENCE [LARGE SCALE GENOMIC DNA]</scope>
</reference>
<dbReference type="CDD" id="cd12819">
    <property type="entry name" value="LbR_vir_like"/>
    <property type="match status" value="1"/>
</dbReference>
<evidence type="ECO:0000256" key="3">
    <source>
        <dbReference type="SAM" id="Phobius"/>
    </source>
</evidence>
<sequence>MKGKWIPWGSMIALTLLALAAGLTHAQGGGPGNGVGPQGGMDPYSAFTYQGMLKRNGAPVNGLCDFRLRLYGPNNVLLGEEYPSAQVTNGLFTLYVQTFAQYFTGEARWLEIAVKCPGDSGYVDVGTQPLLPVPYAMALPGMRASYDPISPNVIGGYSGNSVRAGVVGATIGGGGVVTAVQRIEANYATIGGGQGNFISGAGATIGGGGMNIASGDASTIGGGYANQARAAFATIGGGGPTDMNNPSATSNRVTDEYGTVGGGGGNQAGSNDGNPTNATFATVGGGGYNAASGYAATVGGGIGNNASQSYATVGGGVGNAAGNSATVGGGAGNTASGAYATVGGGESNLITATYATIAGGYNITVTGPYAAVGGGYQNEASGPSATIGGGWTNTASGNASTVGGGDANKATGAYTTIAGGRFNTASDYFATVGGGGGNTASGDFATVPGGIYNLAQGDFSFAAGRRAKANNQGCFVWGDSTDADVTCNNDDRWVARASGGVYFYTNSGLTSGVYVAAGGSSWNAVSSRALKENFAPVDTRQLLERLAAIEITTWNYKSQDPSIRHIGPMAEDFNTLVDGLGGEGKEYINSLDADGVALAAIQGLYGLVQEKDARIAELEKRVAALEAQNAAQQAQIEALEARLAALEQRLGATSAPASALPASGLALSGLALAGAVVYRRRKGGGR</sequence>
<feature type="transmembrane region" description="Helical" evidence="3">
    <location>
        <begin position="659"/>
        <end position="678"/>
    </location>
</feature>
<evidence type="ECO:0000259" key="5">
    <source>
        <dbReference type="PROSITE" id="PS51688"/>
    </source>
</evidence>
<keyword evidence="3" id="KW-0472">Membrane</keyword>
<dbReference type="Gene3D" id="2.150.10.10">
    <property type="entry name" value="Serralysin-like metalloprotease, C-terminal"/>
    <property type="match status" value="3"/>
</dbReference>
<evidence type="ECO:0000313" key="6">
    <source>
        <dbReference type="EMBL" id="GBD08546.1"/>
    </source>
</evidence>
<feature type="coiled-coil region" evidence="1">
    <location>
        <begin position="608"/>
        <end position="649"/>
    </location>
</feature>
<feature type="chain" id="PRO_5014151021" description="Peptidase S74 domain-containing protein" evidence="4">
    <location>
        <begin position="27"/>
        <end position="686"/>
    </location>
</feature>
<keyword evidence="1" id="KW-0175">Coiled coil</keyword>
<dbReference type="SUPFAM" id="SSF69349">
    <property type="entry name" value="Phage fibre proteins"/>
    <property type="match status" value="1"/>
</dbReference>
<dbReference type="Proteomes" id="UP000236642">
    <property type="component" value="Unassembled WGS sequence"/>
</dbReference>
<organism evidence="6 7">
    <name type="scientific">Candidatus Thermoflexus japonica</name>
    <dbReference type="NCBI Taxonomy" id="2035417"/>
    <lineage>
        <taxon>Bacteria</taxon>
        <taxon>Bacillati</taxon>
        <taxon>Chloroflexota</taxon>
        <taxon>Thermoflexia</taxon>
        <taxon>Thermoflexales</taxon>
        <taxon>Thermoflexaceae</taxon>
        <taxon>Thermoflexus</taxon>
    </lineage>
</organism>
<accession>A0A2H5Y534</accession>
<feature type="region of interest" description="Disordered" evidence="2">
    <location>
        <begin position="254"/>
        <end position="275"/>
    </location>
</feature>
<dbReference type="PROSITE" id="PS51688">
    <property type="entry name" value="ICA"/>
    <property type="match status" value="1"/>
</dbReference>
<keyword evidence="4" id="KW-0732">Signal</keyword>
<evidence type="ECO:0000313" key="7">
    <source>
        <dbReference type="Proteomes" id="UP000236642"/>
    </source>
</evidence>
<protein>
    <recommendedName>
        <fullName evidence="5">Peptidase S74 domain-containing protein</fullName>
    </recommendedName>
</protein>
<keyword evidence="3" id="KW-1133">Transmembrane helix</keyword>
<dbReference type="Gene3D" id="1.20.5.340">
    <property type="match status" value="1"/>
</dbReference>
<feature type="signal peptide" evidence="4">
    <location>
        <begin position="1"/>
        <end position="26"/>
    </location>
</feature>
<dbReference type="InterPro" id="IPR030392">
    <property type="entry name" value="S74_ICA"/>
</dbReference>
<proteinExistence type="predicted"/>
<dbReference type="EMBL" id="BEHY01000012">
    <property type="protein sequence ID" value="GBD08546.1"/>
    <property type="molecule type" value="Genomic_DNA"/>
</dbReference>
<keyword evidence="3" id="KW-0812">Transmembrane</keyword>
<evidence type="ECO:0000256" key="1">
    <source>
        <dbReference type="SAM" id="Coils"/>
    </source>
</evidence>
<gene>
    <name evidence="6" type="ORF">HRbin22_00786</name>
</gene>
<comment type="caution">
    <text evidence="6">The sequence shown here is derived from an EMBL/GenBank/DDBJ whole genome shotgun (WGS) entry which is preliminary data.</text>
</comment>
<dbReference type="AlphaFoldDB" id="A0A2H5Y534"/>
<name>A0A2H5Y534_9CHLR</name>